<dbReference type="PANTHER" id="PTHR48040:SF35">
    <property type="entry name" value="ABC TRANSPORTER G FAMILY MEMBER 39-LIKE"/>
    <property type="match status" value="1"/>
</dbReference>
<protein>
    <submittedName>
        <fullName evidence="3">Pleiotropic drug resistance protein TUR2</fullName>
    </submittedName>
</protein>
<feature type="transmembrane region" description="Helical" evidence="1">
    <location>
        <begin position="272"/>
        <end position="289"/>
    </location>
</feature>
<dbReference type="GO" id="GO:0005524">
    <property type="term" value="F:ATP binding"/>
    <property type="evidence" value="ECO:0007669"/>
    <property type="project" value="InterPro"/>
</dbReference>
<proteinExistence type="predicted"/>
<evidence type="ECO:0000256" key="1">
    <source>
        <dbReference type="SAM" id="Phobius"/>
    </source>
</evidence>
<dbReference type="GO" id="GO:0016887">
    <property type="term" value="F:ATP hydrolysis activity"/>
    <property type="evidence" value="ECO:0007669"/>
    <property type="project" value="InterPro"/>
</dbReference>
<dbReference type="SUPFAM" id="SSF52540">
    <property type="entry name" value="P-loop containing nucleoside triphosphate hydrolases"/>
    <property type="match status" value="1"/>
</dbReference>
<keyword evidence="1" id="KW-0812">Transmembrane</keyword>
<evidence type="ECO:0000259" key="2">
    <source>
        <dbReference type="Pfam" id="PF00005"/>
    </source>
</evidence>
<dbReference type="Proteomes" id="UP000288805">
    <property type="component" value="Unassembled WGS sequence"/>
</dbReference>
<name>A0A438D9N2_VITVI</name>
<dbReference type="InterPro" id="IPR027417">
    <property type="entry name" value="P-loop_NTPase"/>
</dbReference>
<comment type="caution">
    <text evidence="3">The sequence shown here is derived from an EMBL/GenBank/DDBJ whole genome shotgun (WGS) entry which is preliminary data.</text>
</comment>
<sequence length="506" mass="55304">MNWMSCCLCPGDKLNTRRAEETITDFERFQLQRGVLRFVLKLARVLKLPTYNRLKKGLLKGSEGDFGEVDIQNLGSREKKNLLERLVKTAVLKVHQDFLHNQTSFYDFLIMGFRVASIFFRVGIVLPEVEVRFEHLTVTGKVTYNGHGMEEFVPQRIAAYIGQHDNHIGEMTVRETLAFSAICQGVGFRYEMLAELARREKEANIKPDPDIDVFMKILGLDVCADTMVGNAMLRGISGGQKKRITTGEMLVGPATVLFMDEISTGLDSSTTYQILLLMAFVGFALFLRVQMHRRTVEDGNVYASDLFFTVIAIMFNGMVEIVLIIENLVSFTSKETYSSILHGHLLFPHGSSGSPSQLLKLLFGALQGVSPTALRRLSRRFRRRVSGALMGRAAAAASDAIPGGTSGAAGALFRCAAGALFRRAGGSLVVRASGAPSSAVSDEGRRWAPLQALRAGARPLPASLTTLLPTLERHGGALPLCRRDAASDVTDDAAVAANDLGSFGLQ</sequence>
<gene>
    <name evidence="3" type="primary">TUR2_1</name>
    <name evidence="3" type="ORF">CK203_080092</name>
</gene>
<dbReference type="Pfam" id="PF00005">
    <property type="entry name" value="ABC_tran"/>
    <property type="match status" value="1"/>
</dbReference>
<feature type="transmembrane region" description="Helical" evidence="1">
    <location>
        <begin position="301"/>
        <end position="325"/>
    </location>
</feature>
<dbReference type="EMBL" id="QGNW01001725">
    <property type="protein sequence ID" value="RVW32173.1"/>
    <property type="molecule type" value="Genomic_DNA"/>
</dbReference>
<dbReference type="InterPro" id="IPR003439">
    <property type="entry name" value="ABC_transporter-like_ATP-bd"/>
</dbReference>
<organism evidence="3 4">
    <name type="scientific">Vitis vinifera</name>
    <name type="common">Grape</name>
    <dbReference type="NCBI Taxonomy" id="29760"/>
    <lineage>
        <taxon>Eukaryota</taxon>
        <taxon>Viridiplantae</taxon>
        <taxon>Streptophyta</taxon>
        <taxon>Embryophyta</taxon>
        <taxon>Tracheophyta</taxon>
        <taxon>Spermatophyta</taxon>
        <taxon>Magnoliopsida</taxon>
        <taxon>eudicotyledons</taxon>
        <taxon>Gunneridae</taxon>
        <taxon>Pentapetalae</taxon>
        <taxon>rosids</taxon>
        <taxon>Vitales</taxon>
        <taxon>Vitaceae</taxon>
        <taxon>Viteae</taxon>
        <taxon>Vitis</taxon>
    </lineage>
</organism>
<evidence type="ECO:0000313" key="4">
    <source>
        <dbReference type="Proteomes" id="UP000288805"/>
    </source>
</evidence>
<keyword evidence="1" id="KW-1133">Transmembrane helix</keyword>
<evidence type="ECO:0000313" key="3">
    <source>
        <dbReference type="EMBL" id="RVW32173.1"/>
    </source>
</evidence>
<dbReference type="AlphaFoldDB" id="A0A438D9N2"/>
<accession>A0A438D9N2</accession>
<keyword evidence="1" id="KW-0472">Membrane</keyword>
<feature type="domain" description="ABC transporter" evidence="2">
    <location>
        <begin position="139"/>
        <end position="262"/>
    </location>
</feature>
<dbReference type="Gene3D" id="3.40.50.300">
    <property type="entry name" value="P-loop containing nucleotide triphosphate hydrolases"/>
    <property type="match status" value="1"/>
</dbReference>
<dbReference type="PANTHER" id="PTHR48040">
    <property type="entry name" value="PLEIOTROPIC DRUG RESISTANCE PROTEIN 1-LIKE ISOFORM X1"/>
    <property type="match status" value="1"/>
</dbReference>
<reference evidence="3 4" key="1">
    <citation type="journal article" date="2018" name="PLoS Genet.">
        <title>Population sequencing reveals clonal diversity and ancestral inbreeding in the grapevine cultivar Chardonnay.</title>
        <authorList>
            <person name="Roach M.J."/>
            <person name="Johnson D.L."/>
            <person name="Bohlmann J."/>
            <person name="van Vuuren H.J."/>
            <person name="Jones S.J."/>
            <person name="Pretorius I.S."/>
            <person name="Schmidt S.A."/>
            <person name="Borneman A.R."/>
        </authorList>
    </citation>
    <scope>NUCLEOTIDE SEQUENCE [LARGE SCALE GENOMIC DNA]</scope>
    <source>
        <strain evidence="4">cv. Chardonnay</strain>
        <tissue evidence="3">Leaf</tissue>
    </source>
</reference>